<keyword evidence="2" id="KW-1185">Reference proteome</keyword>
<name>A0A9X9M978_GULGU</name>
<proteinExistence type="predicted"/>
<protein>
    <submittedName>
        <fullName evidence="1">Uncharacterized protein</fullName>
    </submittedName>
</protein>
<sequence>MRLPTLLDRRGTNLWPENYLELLKRSWGLPNLLAAMWKTNMLMT</sequence>
<evidence type="ECO:0000313" key="1">
    <source>
        <dbReference type="EMBL" id="VCX39788.1"/>
    </source>
</evidence>
<organism evidence="1 2">
    <name type="scientific">Gulo gulo</name>
    <name type="common">Wolverine</name>
    <name type="synonym">Gluton</name>
    <dbReference type="NCBI Taxonomy" id="48420"/>
    <lineage>
        <taxon>Eukaryota</taxon>
        <taxon>Metazoa</taxon>
        <taxon>Chordata</taxon>
        <taxon>Craniata</taxon>
        <taxon>Vertebrata</taxon>
        <taxon>Euteleostomi</taxon>
        <taxon>Mammalia</taxon>
        <taxon>Eutheria</taxon>
        <taxon>Laurasiatheria</taxon>
        <taxon>Carnivora</taxon>
        <taxon>Caniformia</taxon>
        <taxon>Musteloidea</taxon>
        <taxon>Mustelidae</taxon>
        <taxon>Guloninae</taxon>
        <taxon>Gulo</taxon>
    </lineage>
</organism>
<dbReference type="AlphaFoldDB" id="A0A9X9M978"/>
<reference evidence="1 2" key="1">
    <citation type="submission" date="2018-10" db="EMBL/GenBank/DDBJ databases">
        <authorList>
            <person name="Ekblom R."/>
            <person name="Jareborg N."/>
        </authorList>
    </citation>
    <scope>NUCLEOTIDE SEQUENCE [LARGE SCALE GENOMIC DNA]</scope>
    <source>
        <tissue evidence="1">Muscle</tissue>
    </source>
</reference>
<gene>
    <name evidence="1" type="ORF">BN2614_LOCUS4</name>
</gene>
<comment type="caution">
    <text evidence="1">The sequence shown here is derived from an EMBL/GenBank/DDBJ whole genome shotgun (WGS) entry which is preliminary data.</text>
</comment>
<dbReference type="EMBL" id="CYRY02044717">
    <property type="protein sequence ID" value="VCX39788.1"/>
    <property type="molecule type" value="Genomic_DNA"/>
</dbReference>
<accession>A0A9X9M978</accession>
<evidence type="ECO:0000313" key="2">
    <source>
        <dbReference type="Proteomes" id="UP000269945"/>
    </source>
</evidence>
<dbReference type="Proteomes" id="UP000269945">
    <property type="component" value="Unassembled WGS sequence"/>
</dbReference>